<dbReference type="Pfam" id="PF17919">
    <property type="entry name" value="RT_RNaseH_2"/>
    <property type="match status" value="1"/>
</dbReference>
<reference evidence="2" key="2">
    <citation type="submission" date="2022-01" db="EMBL/GenBank/DDBJ databases">
        <authorList>
            <person name="Yamashiro T."/>
            <person name="Shiraishi A."/>
            <person name="Satake H."/>
            <person name="Nakayama K."/>
        </authorList>
    </citation>
    <scope>NUCLEOTIDE SEQUENCE</scope>
</reference>
<gene>
    <name evidence="2" type="ORF">Tco_0843674</name>
</gene>
<dbReference type="Proteomes" id="UP001151760">
    <property type="component" value="Unassembled WGS sequence"/>
</dbReference>
<name>A0ABQ5B4Y1_9ASTR</name>
<dbReference type="Gene3D" id="3.30.420.10">
    <property type="entry name" value="Ribonuclease H-like superfamily/Ribonuclease H"/>
    <property type="match status" value="1"/>
</dbReference>
<accession>A0ABQ5B4Y1</accession>
<dbReference type="GO" id="GO:0003964">
    <property type="term" value="F:RNA-directed DNA polymerase activity"/>
    <property type="evidence" value="ECO:0007669"/>
    <property type="project" value="UniProtKB-KW"/>
</dbReference>
<dbReference type="Gene3D" id="3.30.70.270">
    <property type="match status" value="1"/>
</dbReference>
<dbReference type="PANTHER" id="PTHR45835:SF103">
    <property type="entry name" value="RNA-DIRECTED DNA POLYMERASE"/>
    <property type="match status" value="1"/>
</dbReference>
<keyword evidence="2" id="KW-0695">RNA-directed DNA polymerase</keyword>
<dbReference type="InterPro" id="IPR041577">
    <property type="entry name" value="RT_RNaseH_2"/>
</dbReference>
<feature type="non-terminal residue" evidence="2">
    <location>
        <position position="1"/>
    </location>
</feature>
<keyword evidence="3" id="KW-1185">Reference proteome</keyword>
<dbReference type="InterPro" id="IPR043502">
    <property type="entry name" value="DNA/RNA_pol_sf"/>
</dbReference>
<sequence>KSNDLTAYNQRFQELTLLCTKMVPKEEDKVEKYIGGLLDNIEGNVIATEPTRLQDAIRIANNLMDQKLKGYAIKNAENKRRAYTVRNNVKRIWYVGALPYCSKCRLHHEGPCMVKCGYYKRVGHMTRDCKAAVATTPQRALIVRIPYGDEMLIIEGDGCNGGNDKSEEKRLEDVLIVRDFPEVFPEDLPGLPPTRQVEYQIDLVPDAAPNKKEHEGHLKLILRLLKEEKLFTKFSKCEFWLSKVKFLSHVIDSECIHIDHAKIESVKDWASPKTPTKIQKAEAAFQVLKQKLCSAPILALTEGSENFVVYYDASHKGLDAVLMQREKVIAYASHQLKLPNTTTSQDTIWVIVDHLTMSAHFLPMREDDSLEKLTRQYLKEVVSTHGVSVLIISDEMADSLHTFGAWDRHLLLVEFLYNNTYHTSNRAAPFEALYGRKCQSPICWAKVGDSKLPGPEIIYEITEKIVQIKRHIQAARDCQKSYTDVRRIPLEFQVRDKVMLKVSP</sequence>
<protein>
    <submittedName>
        <fullName evidence="2">Reverse transcriptase domain-containing protein</fullName>
    </submittedName>
</protein>
<dbReference type="InterPro" id="IPR036397">
    <property type="entry name" value="RNaseH_sf"/>
</dbReference>
<feature type="domain" description="Reverse transcriptase/retrotransposon-derived protein RNase H-like" evidence="1">
    <location>
        <begin position="280"/>
        <end position="341"/>
    </location>
</feature>
<reference evidence="2" key="1">
    <citation type="journal article" date="2022" name="Int. J. Mol. Sci.">
        <title>Draft Genome of Tanacetum Coccineum: Genomic Comparison of Closely Related Tanacetum-Family Plants.</title>
        <authorList>
            <person name="Yamashiro T."/>
            <person name="Shiraishi A."/>
            <person name="Nakayama K."/>
            <person name="Satake H."/>
        </authorList>
    </citation>
    <scope>NUCLEOTIDE SEQUENCE</scope>
</reference>
<dbReference type="InterPro" id="IPR043128">
    <property type="entry name" value="Rev_trsase/Diguanyl_cyclase"/>
</dbReference>
<evidence type="ECO:0000259" key="1">
    <source>
        <dbReference type="Pfam" id="PF17919"/>
    </source>
</evidence>
<dbReference type="InterPro" id="IPR012337">
    <property type="entry name" value="RNaseH-like_sf"/>
</dbReference>
<keyword evidence="2" id="KW-0548">Nucleotidyltransferase</keyword>
<keyword evidence="2" id="KW-0808">Transferase</keyword>
<organism evidence="2 3">
    <name type="scientific">Tanacetum coccineum</name>
    <dbReference type="NCBI Taxonomy" id="301880"/>
    <lineage>
        <taxon>Eukaryota</taxon>
        <taxon>Viridiplantae</taxon>
        <taxon>Streptophyta</taxon>
        <taxon>Embryophyta</taxon>
        <taxon>Tracheophyta</taxon>
        <taxon>Spermatophyta</taxon>
        <taxon>Magnoliopsida</taxon>
        <taxon>eudicotyledons</taxon>
        <taxon>Gunneridae</taxon>
        <taxon>Pentapetalae</taxon>
        <taxon>asterids</taxon>
        <taxon>campanulids</taxon>
        <taxon>Asterales</taxon>
        <taxon>Asteraceae</taxon>
        <taxon>Asteroideae</taxon>
        <taxon>Anthemideae</taxon>
        <taxon>Anthemidinae</taxon>
        <taxon>Tanacetum</taxon>
    </lineage>
</organism>
<dbReference type="PANTHER" id="PTHR45835">
    <property type="entry name" value="YALI0A06105P"/>
    <property type="match status" value="1"/>
</dbReference>
<dbReference type="EMBL" id="BQNB010012891">
    <property type="protein sequence ID" value="GJT09212.1"/>
    <property type="molecule type" value="Genomic_DNA"/>
</dbReference>
<evidence type="ECO:0000313" key="2">
    <source>
        <dbReference type="EMBL" id="GJT09212.1"/>
    </source>
</evidence>
<dbReference type="SUPFAM" id="SSF53098">
    <property type="entry name" value="Ribonuclease H-like"/>
    <property type="match status" value="1"/>
</dbReference>
<evidence type="ECO:0000313" key="3">
    <source>
        <dbReference type="Proteomes" id="UP001151760"/>
    </source>
</evidence>
<proteinExistence type="predicted"/>
<dbReference type="SUPFAM" id="SSF56672">
    <property type="entry name" value="DNA/RNA polymerases"/>
    <property type="match status" value="1"/>
</dbReference>
<comment type="caution">
    <text evidence="2">The sequence shown here is derived from an EMBL/GenBank/DDBJ whole genome shotgun (WGS) entry which is preliminary data.</text>
</comment>